<evidence type="ECO:0000313" key="2">
    <source>
        <dbReference type="Proteomes" id="UP000789405"/>
    </source>
</evidence>
<name>A0A9N9PD09_9GLOM</name>
<dbReference type="AlphaFoldDB" id="A0A9N9PD09"/>
<dbReference type="EMBL" id="CAJVPY010046017">
    <property type="protein sequence ID" value="CAG8810191.1"/>
    <property type="molecule type" value="Genomic_DNA"/>
</dbReference>
<feature type="non-terminal residue" evidence="1">
    <location>
        <position position="96"/>
    </location>
</feature>
<sequence>IYSDVQKIPSENDHFIVIYYDIRAAHEAKRSINGINIWGVQIHVDFKQHQINSLDLMLKNRSEVIPHFYPKNITMISSGNRAIAEKNNLDIERIKN</sequence>
<evidence type="ECO:0000313" key="1">
    <source>
        <dbReference type="EMBL" id="CAG8810191.1"/>
    </source>
</evidence>
<reference evidence="1" key="1">
    <citation type="submission" date="2021-06" db="EMBL/GenBank/DDBJ databases">
        <authorList>
            <person name="Kallberg Y."/>
            <person name="Tangrot J."/>
            <person name="Rosling A."/>
        </authorList>
    </citation>
    <scope>NUCLEOTIDE SEQUENCE</scope>
    <source>
        <strain evidence="1">MA453B</strain>
    </source>
</reference>
<accession>A0A9N9PD09</accession>
<keyword evidence="2" id="KW-1185">Reference proteome</keyword>
<gene>
    <name evidence="1" type="ORF">DERYTH_LOCUS25249</name>
</gene>
<feature type="non-terminal residue" evidence="1">
    <location>
        <position position="1"/>
    </location>
</feature>
<comment type="caution">
    <text evidence="1">The sequence shown here is derived from an EMBL/GenBank/DDBJ whole genome shotgun (WGS) entry which is preliminary data.</text>
</comment>
<proteinExistence type="predicted"/>
<dbReference type="InterPro" id="IPR035979">
    <property type="entry name" value="RBD_domain_sf"/>
</dbReference>
<organism evidence="1 2">
    <name type="scientific">Dentiscutata erythropus</name>
    <dbReference type="NCBI Taxonomy" id="1348616"/>
    <lineage>
        <taxon>Eukaryota</taxon>
        <taxon>Fungi</taxon>
        <taxon>Fungi incertae sedis</taxon>
        <taxon>Mucoromycota</taxon>
        <taxon>Glomeromycotina</taxon>
        <taxon>Glomeromycetes</taxon>
        <taxon>Diversisporales</taxon>
        <taxon>Gigasporaceae</taxon>
        <taxon>Dentiscutata</taxon>
    </lineage>
</organism>
<dbReference type="SUPFAM" id="SSF54928">
    <property type="entry name" value="RNA-binding domain, RBD"/>
    <property type="match status" value="1"/>
</dbReference>
<dbReference type="GO" id="GO:0003676">
    <property type="term" value="F:nucleic acid binding"/>
    <property type="evidence" value="ECO:0007669"/>
    <property type="project" value="InterPro"/>
</dbReference>
<dbReference type="Proteomes" id="UP000789405">
    <property type="component" value="Unassembled WGS sequence"/>
</dbReference>
<protein>
    <submittedName>
        <fullName evidence="1">21654_t:CDS:1</fullName>
    </submittedName>
</protein>
<dbReference type="OrthoDB" id="277802at2759"/>